<accession>A0A5J6WW24</accession>
<dbReference type="PANTHER" id="PTHR39166:SF1">
    <property type="entry name" value="BLL1166 PROTEIN"/>
    <property type="match status" value="1"/>
</dbReference>
<dbReference type="Proteomes" id="UP000594034">
    <property type="component" value="Chromosome"/>
</dbReference>
<dbReference type="PANTHER" id="PTHR39166">
    <property type="entry name" value="BLL1166 PROTEIN"/>
    <property type="match status" value="1"/>
</dbReference>
<keyword evidence="1" id="KW-0808">Transferase</keyword>
<protein>
    <submittedName>
        <fullName evidence="1">Nucleotidyltransferase family protein</fullName>
    </submittedName>
</protein>
<keyword evidence="2" id="KW-1185">Reference proteome</keyword>
<dbReference type="Pfam" id="PF06042">
    <property type="entry name" value="NTP_transf_6"/>
    <property type="match status" value="1"/>
</dbReference>
<evidence type="ECO:0000313" key="2">
    <source>
        <dbReference type="Proteomes" id="UP000594034"/>
    </source>
</evidence>
<proteinExistence type="predicted"/>
<reference evidence="1 2" key="1">
    <citation type="submission" date="2019-05" db="EMBL/GenBank/DDBJ databases">
        <title>OXA-830, a novel chromosomally encoded expanded-spectrum class D beta-lactamase in Aeromonas simiae.</title>
        <authorList>
            <person name="Zhou W."/>
            <person name="Chen Q."/>
        </authorList>
    </citation>
    <scope>NUCLEOTIDE SEQUENCE [LARGE SCALE GENOMIC DNA]</scope>
    <source>
        <strain evidence="1 2">A6</strain>
    </source>
</reference>
<dbReference type="EMBL" id="CP040449">
    <property type="protein sequence ID" value="QFI55359.1"/>
    <property type="molecule type" value="Genomic_DNA"/>
</dbReference>
<dbReference type="AlphaFoldDB" id="A0A5J6WW24"/>
<organism evidence="1 2">
    <name type="scientific">Aeromonas simiae</name>
    <dbReference type="NCBI Taxonomy" id="218936"/>
    <lineage>
        <taxon>Bacteria</taxon>
        <taxon>Pseudomonadati</taxon>
        <taxon>Pseudomonadota</taxon>
        <taxon>Gammaproteobacteria</taxon>
        <taxon>Aeromonadales</taxon>
        <taxon>Aeromonadaceae</taxon>
        <taxon>Aeromonas</taxon>
    </lineage>
</organism>
<dbReference type="GO" id="GO:0016740">
    <property type="term" value="F:transferase activity"/>
    <property type="evidence" value="ECO:0007669"/>
    <property type="project" value="UniProtKB-KW"/>
</dbReference>
<dbReference type="KEGG" id="asim:FE240_12090"/>
<dbReference type="RefSeq" id="WP_193001227.1">
    <property type="nucleotide sequence ID" value="NZ_CP040449.1"/>
</dbReference>
<dbReference type="InterPro" id="IPR009267">
    <property type="entry name" value="NTP_transf_6"/>
</dbReference>
<name>A0A5J6WW24_9GAMM</name>
<gene>
    <name evidence="1" type="ORF">FE240_12090</name>
</gene>
<sequence length="189" mass="21949">MESDDDLQQQTCALLRTSPLHWQCLLAARELALPDWYLGAGFVRNLIWDHLHGYRHPTALSDIDLIYLDQRDPDGRRESEIEACARALLPGQNWEARNQARMHLRQRTPPFDTALTALSHWVELPTCIGVRLLADDRLLLVAPHGIAHNWSLEVRPNPHCRQGPALFTERVRAKRWQQLWPRLRVLWPA</sequence>
<evidence type="ECO:0000313" key="1">
    <source>
        <dbReference type="EMBL" id="QFI55359.1"/>
    </source>
</evidence>